<dbReference type="Proteomes" id="UP001438953">
    <property type="component" value="Unassembled WGS sequence"/>
</dbReference>
<sequence length="59" mass="6424">MPSPNLQLIGRPASPEEQALQDIERERLRQGVMDHPLIRQQPEGAQTALVAVDPQGGAL</sequence>
<comment type="caution">
    <text evidence="1">The sequence shown here is derived from an EMBL/GenBank/DDBJ whole genome shotgun (WGS) entry which is preliminary data.</text>
</comment>
<keyword evidence="2" id="KW-1185">Reference proteome</keyword>
<evidence type="ECO:0000313" key="1">
    <source>
        <dbReference type="EMBL" id="MER5171357.1"/>
    </source>
</evidence>
<protein>
    <submittedName>
        <fullName evidence="1">Uncharacterized protein</fullName>
    </submittedName>
</protein>
<dbReference type="RefSeq" id="WP_339114966.1">
    <property type="nucleotide sequence ID" value="NZ_JAYWLC010000003.1"/>
</dbReference>
<evidence type="ECO:0000313" key="2">
    <source>
        <dbReference type="Proteomes" id="UP001438953"/>
    </source>
</evidence>
<gene>
    <name evidence="1" type="ORF">VSX56_06150</name>
</gene>
<dbReference type="EMBL" id="JAYWLC010000003">
    <property type="protein sequence ID" value="MER5171357.1"/>
    <property type="molecule type" value="Genomic_DNA"/>
</dbReference>
<name>A0ABV1SEM1_9RHOB</name>
<accession>A0ABV1SEM1</accession>
<proteinExistence type="predicted"/>
<organism evidence="1 2">
    <name type="scientific">Thioclava kandeliae</name>
    <dbReference type="NCBI Taxonomy" id="3070818"/>
    <lineage>
        <taxon>Bacteria</taxon>
        <taxon>Pseudomonadati</taxon>
        <taxon>Pseudomonadota</taxon>
        <taxon>Alphaproteobacteria</taxon>
        <taxon>Rhodobacterales</taxon>
        <taxon>Paracoccaceae</taxon>
        <taxon>Thioclava</taxon>
    </lineage>
</organism>
<reference evidence="1 2" key="1">
    <citation type="submission" date="2024-06" db="EMBL/GenBank/DDBJ databases">
        <title>Thioclava kandeliae sp. nov. from a rhizosphere soil sample of Kandelia candel in a mangrove.</title>
        <authorList>
            <person name="Mu T."/>
        </authorList>
    </citation>
    <scope>NUCLEOTIDE SEQUENCE [LARGE SCALE GENOMIC DNA]</scope>
    <source>
        <strain evidence="1 2">CPCC 100088</strain>
    </source>
</reference>